<dbReference type="SUPFAM" id="SSF81321">
    <property type="entry name" value="Family A G protein-coupled receptor-like"/>
    <property type="match status" value="1"/>
</dbReference>
<proteinExistence type="predicted"/>
<name>A0AAD3QU14_LATJO</name>
<gene>
    <name evidence="5" type="ORF">AKAME5_000011400</name>
</gene>
<dbReference type="Proteomes" id="UP001279410">
    <property type="component" value="Unassembled WGS sequence"/>
</dbReference>
<dbReference type="GO" id="GO:0005886">
    <property type="term" value="C:plasma membrane"/>
    <property type="evidence" value="ECO:0007669"/>
    <property type="project" value="TreeGrafter"/>
</dbReference>
<evidence type="ECO:0000256" key="1">
    <source>
        <dbReference type="ARBA" id="ARBA00004141"/>
    </source>
</evidence>
<evidence type="ECO:0000256" key="4">
    <source>
        <dbReference type="ARBA" id="ARBA00023224"/>
    </source>
</evidence>
<dbReference type="EMBL" id="BRZM01000001">
    <property type="protein sequence ID" value="GLD45629.1"/>
    <property type="molecule type" value="Genomic_DNA"/>
</dbReference>
<comment type="caution">
    <text evidence="5">The sequence shown here is derived from an EMBL/GenBank/DDBJ whole genome shotgun (WGS) entry which is preliminary data.</text>
</comment>
<evidence type="ECO:0000313" key="5">
    <source>
        <dbReference type="EMBL" id="GLD45629.1"/>
    </source>
</evidence>
<sequence>MLTNVLFYVSSAINPILYNLVSANYRQIFFSTLRYFCMPCRHTPRRHPHPLTRHSISISSNHTLSTNIIKETAY</sequence>
<dbReference type="PANTHER" id="PTHR24243">
    <property type="entry name" value="G-PROTEIN COUPLED RECEPTOR"/>
    <property type="match status" value="1"/>
</dbReference>
<accession>A0AAD3QU14</accession>
<organism evidence="5 6">
    <name type="scientific">Lates japonicus</name>
    <name type="common">Japanese lates</name>
    <dbReference type="NCBI Taxonomy" id="270547"/>
    <lineage>
        <taxon>Eukaryota</taxon>
        <taxon>Metazoa</taxon>
        <taxon>Chordata</taxon>
        <taxon>Craniata</taxon>
        <taxon>Vertebrata</taxon>
        <taxon>Euteleostomi</taxon>
        <taxon>Actinopterygii</taxon>
        <taxon>Neopterygii</taxon>
        <taxon>Teleostei</taxon>
        <taxon>Neoteleostei</taxon>
        <taxon>Acanthomorphata</taxon>
        <taxon>Carangaria</taxon>
        <taxon>Carangaria incertae sedis</taxon>
        <taxon>Centropomidae</taxon>
        <taxon>Lates</taxon>
    </lineage>
</organism>
<evidence type="ECO:0000256" key="2">
    <source>
        <dbReference type="ARBA" id="ARBA00023040"/>
    </source>
</evidence>
<keyword evidence="3 5" id="KW-0675">Receptor</keyword>
<dbReference type="AlphaFoldDB" id="A0AAD3QU14"/>
<keyword evidence="2" id="KW-0297">G-protein coupled receptor</keyword>
<comment type="subcellular location">
    <subcellularLocation>
        <location evidence="1">Membrane</location>
        <topology evidence="1">Multi-pass membrane protein</topology>
    </subcellularLocation>
</comment>
<reference evidence="5" key="1">
    <citation type="submission" date="2022-08" db="EMBL/GenBank/DDBJ databases">
        <title>Genome sequencing of akame (Lates japonicus).</title>
        <authorList>
            <person name="Hashiguchi Y."/>
            <person name="Takahashi H."/>
        </authorList>
    </citation>
    <scope>NUCLEOTIDE SEQUENCE</scope>
    <source>
        <strain evidence="5">Kochi</strain>
    </source>
</reference>
<dbReference type="Gene3D" id="1.20.1070.10">
    <property type="entry name" value="Rhodopsin 7-helix transmembrane proteins"/>
    <property type="match status" value="1"/>
</dbReference>
<keyword evidence="6" id="KW-1185">Reference proteome</keyword>
<protein>
    <submittedName>
        <fullName evidence="5">Neurotensin receptor type 1</fullName>
    </submittedName>
</protein>
<dbReference type="PANTHER" id="PTHR24243:SF9">
    <property type="entry name" value="NEUROTENSIN RECEPTOR TYPE 1"/>
    <property type="match status" value="1"/>
</dbReference>
<evidence type="ECO:0000313" key="6">
    <source>
        <dbReference type="Proteomes" id="UP001279410"/>
    </source>
</evidence>
<keyword evidence="4" id="KW-0807">Transducer</keyword>
<evidence type="ECO:0000256" key="3">
    <source>
        <dbReference type="ARBA" id="ARBA00023170"/>
    </source>
</evidence>
<dbReference type="GO" id="GO:0016492">
    <property type="term" value="F:G protein-coupled neurotensin receptor activity"/>
    <property type="evidence" value="ECO:0007669"/>
    <property type="project" value="TreeGrafter"/>
</dbReference>